<evidence type="ECO:0000256" key="2">
    <source>
        <dbReference type="ARBA" id="ARBA00022737"/>
    </source>
</evidence>
<dbReference type="GeneID" id="93650297"/>
<feature type="repeat" description="WD" evidence="3">
    <location>
        <begin position="159"/>
        <end position="200"/>
    </location>
</feature>
<dbReference type="Gene3D" id="2.130.10.10">
    <property type="entry name" value="YVTN repeat-like/Quinoprotein amine dehydrogenase"/>
    <property type="match status" value="3"/>
</dbReference>
<feature type="domain" description="WDR5-like beta-propeller" evidence="4">
    <location>
        <begin position="26"/>
        <end position="351"/>
    </location>
</feature>
<dbReference type="InterPro" id="IPR036322">
    <property type="entry name" value="WD40_repeat_dom_sf"/>
</dbReference>
<keyword evidence="1 3" id="KW-0853">WD repeat</keyword>
<dbReference type="OrthoDB" id="674604at2759"/>
<dbReference type="PANTHER" id="PTHR19848:SF8">
    <property type="entry name" value="F-BOX AND WD REPEAT DOMAIN CONTAINING 7"/>
    <property type="match status" value="1"/>
</dbReference>
<dbReference type="SUPFAM" id="SSF50978">
    <property type="entry name" value="WD40 repeat-like"/>
    <property type="match status" value="1"/>
</dbReference>
<gene>
    <name evidence="5" type="ORF">I9W82_001668</name>
</gene>
<evidence type="ECO:0000256" key="1">
    <source>
        <dbReference type="ARBA" id="ARBA00022574"/>
    </source>
</evidence>
<dbReference type="PANTHER" id="PTHR19848">
    <property type="entry name" value="WD40 REPEAT PROTEIN"/>
    <property type="match status" value="1"/>
</dbReference>
<feature type="repeat" description="WD" evidence="3">
    <location>
        <begin position="117"/>
        <end position="158"/>
    </location>
</feature>
<reference evidence="5 6" key="1">
    <citation type="submission" date="2020-12" db="EMBL/GenBank/DDBJ databases">
        <title>Effect of drift, selection, and recombination on the evolution of hybrid genomes in Candida yeast pathogens.</title>
        <authorList>
            <person name="Mixao V."/>
            <person name="Ksiezopolska E."/>
            <person name="Saus E."/>
            <person name="Boekhout T."/>
            <person name="Gacser A."/>
            <person name="Gabaldon T."/>
        </authorList>
    </citation>
    <scope>NUCLEOTIDE SEQUENCE [LARGE SCALE GENOMIC DNA]</scope>
    <source>
        <strain evidence="5 6">BP57</strain>
    </source>
</reference>
<dbReference type="AlphaFoldDB" id="A0A8H7ZDF2"/>
<dbReference type="Pfam" id="PF25175">
    <property type="entry name" value="Beta-prop_WDR5"/>
    <property type="match status" value="1"/>
</dbReference>
<evidence type="ECO:0000313" key="5">
    <source>
        <dbReference type="EMBL" id="KAG5419788.1"/>
    </source>
</evidence>
<dbReference type="InterPro" id="IPR001680">
    <property type="entry name" value="WD40_rpt"/>
</dbReference>
<dbReference type="InterPro" id="IPR059122">
    <property type="entry name" value="Beta-prop_WDR5-like"/>
</dbReference>
<dbReference type="CDD" id="cd00200">
    <property type="entry name" value="WD40"/>
    <property type="match status" value="1"/>
</dbReference>
<dbReference type="EMBL" id="JAEOAQ010000002">
    <property type="protein sequence ID" value="KAG5419788.1"/>
    <property type="molecule type" value="Genomic_DNA"/>
</dbReference>
<name>A0A8H7ZDF2_9ASCO</name>
<evidence type="ECO:0000256" key="3">
    <source>
        <dbReference type="PROSITE-ProRule" id="PRU00221"/>
    </source>
</evidence>
<dbReference type="SMART" id="SM00320">
    <property type="entry name" value="WD40"/>
    <property type="match status" value="6"/>
</dbReference>
<feature type="repeat" description="WD" evidence="3">
    <location>
        <begin position="63"/>
        <end position="105"/>
    </location>
</feature>
<organism evidence="5 6">
    <name type="scientific">Candida metapsilosis</name>
    <dbReference type="NCBI Taxonomy" id="273372"/>
    <lineage>
        <taxon>Eukaryota</taxon>
        <taxon>Fungi</taxon>
        <taxon>Dikarya</taxon>
        <taxon>Ascomycota</taxon>
        <taxon>Saccharomycotina</taxon>
        <taxon>Pichiomycetes</taxon>
        <taxon>Debaryomycetaceae</taxon>
        <taxon>Candida/Lodderomyces clade</taxon>
        <taxon>Candida</taxon>
    </lineage>
</organism>
<dbReference type="RefSeq" id="XP_067548904.1">
    <property type="nucleotide sequence ID" value="XM_067690438.1"/>
</dbReference>
<dbReference type="PRINTS" id="PR00320">
    <property type="entry name" value="GPROTEINBRPT"/>
</dbReference>
<dbReference type="InterPro" id="IPR020472">
    <property type="entry name" value="WD40_PAC1"/>
</dbReference>
<dbReference type="Proteomes" id="UP000669133">
    <property type="component" value="Unassembled WGS sequence"/>
</dbReference>
<dbReference type="PROSITE" id="PS00678">
    <property type="entry name" value="WD_REPEATS_1"/>
    <property type="match status" value="1"/>
</dbReference>
<sequence>MGIPLSPQDDEHNDTELYTLSTTIKESNPITSIRISPNGSTIALATGNKIKLYNLQGQYMGELLGHTKGISDIRFSPINSSVLASCSDDLTIRLWSITQPTLSSSSSTITSKCIKIFKKHTYHITTIRFNSKGNLLISGSADETITIWDVISGKILTTLAAHSDPISSLTLTPDNSIIISASYDGLIRLFDLETYQCLKTLTTSTSSHGTATSSLSTAELQNFPVANVEQSPNGKYILSTSLDGVIRLWDYMSNKVVKTFVGPEEKPICEKYNCESRFINVDNGDGDGDVLNCILSGSDLNGVLCWDIKSKELVWSYKRQTSNDGDVNVAVLTLDTFEKGKLLVTGGLDGVANLFKLNANWKRQ</sequence>
<dbReference type="PROSITE" id="PS50082">
    <property type="entry name" value="WD_REPEATS_2"/>
    <property type="match status" value="4"/>
</dbReference>
<proteinExistence type="predicted"/>
<evidence type="ECO:0000313" key="6">
    <source>
        <dbReference type="Proteomes" id="UP000669133"/>
    </source>
</evidence>
<protein>
    <submittedName>
        <fullName evidence="5">SWD3</fullName>
    </submittedName>
</protein>
<dbReference type="InterPro" id="IPR019775">
    <property type="entry name" value="WD40_repeat_CS"/>
</dbReference>
<dbReference type="InterPro" id="IPR015943">
    <property type="entry name" value="WD40/YVTN_repeat-like_dom_sf"/>
</dbReference>
<feature type="repeat" description="WD" evidence="3">
    <location>
        <begin position="218"/>
        <end position="259"/>
    </location>
</feature>
<keyword evidence="6" id="KW-1185">Reference proteome</keyword>
<accession>A0A8H7ZDF2</accession>
<comment type="caution">
    <text evidence="5">The sequence shown here is derived from an EMBL/GenBank/DDBJ whole genome shotgun (WGS) entry which is preliminary data.</text>
</comment>
<evidence type="ECO:0000259" key="4">
    <source>
        <dbReference type="Pfam" id="PF25175"/>
    </source>
</evidence>
<keyword evidence="2" id="KW-0677">Repeat</keyword>
<dbReference type="PROSITE" id="PS50294">
    <property type="entry name" value="WD_REPEATS_REGION"/>
    <property type="match status" value="4"/>
</dbReference>